<name>A0A6A4HY55_9AGAR</name>
<organism evidence="2 3">
    <name type="scientific">Gymnopus androsaceus JB14</name>
    <dbReference type="NCBI Taxonomy" id="1447944"/>
    <lineage>
        <taxon>Eukaryota</taxon>
        <taxon>Fungi</taxon>
        <taxon>Dikarya</taxon>
        <taxon>Basidiomycota</taxon>
        <taxon>Agaricomycotina</taxon>
        <taxon>Agaricomycetes</taxon>
        <taxon>Agaricomycetidae</taxon>
        <taxon>Agaricales</taxon>
        <taxon>Marasmiineae</taxon>
        <taxon>Omphalotaceae</taxon>
        <taxon>Gymnopus</taxon>
    </lineage>
</organism>
<keyword evidence="3" id="KW-1185">Reference proteome</keyword>
<evidence type="ECO:0000313" key="2">
    <source>
        <dbReference type="EMBL" id="KAE9402670.1"/>
    </source>
</evidence>
<sequence length="705" mass="78431">MFSPTQNASESFSEKLRDIGGFSVGEFLNASHRNLQIRYDIGFPNVASPWFYPSREDTGAYESFEAEDELEPNLDLEDSIACEWAEVGEELQSLAQLESEEELQIEATQEVPILLNGDSNSPINVIEEFFARRPDLHRPQYFLYSNEGSGAALRIQIAPQAFRIYSTPSGISPQIVKQTCAQIAIDAGVLDLIKSESSLPSPSNPAPLLEGGNTKVIWKHTLEFAKALPQPFPEPVFLNSAKKANAQIFNWFSQTLQKANKSLTTPVKYTYYFLEQDQRHGCLLRIEDPTRDPPQVQNYLVEPGFLKRSDAKLAVCLRAMSEGVGNFLRGLIPVDTQAPVSAEKTETQKISLHIQAPAAKKKQKHRQKEKQEITLEMRRDANETVWPQLLAAYRAIDPHISPTFFYQIEHRNNISKGKIGCTLKVEIPSRSKAPLSQTVKLDKTSSRIRKYNVPMKYSSQEDAQIAALCLAGKKGVIEFVTAKEEPKIAPPRTQEERVAKTAARKVIMAEIEAGTLENVNIESNAGDLEDGEIVSPAADSCVAGPSTEMDAAATKSQPRRKDWDKETKQPDVYLTYGDGDLDYDKVSSIAGPSTTTYPMGYARNSYRVPYDNNPFARPYGTPFRVGMEMYAMGMGGTLGSVHPHSTHFPPFLSPPRTNANYSRFPSMGGGTGVGRDLKRKHESEPSEEGQGSRWTESSNKRLKPL</sequence>
<feature type="compositionally biased region" description="Basic and acidic residues" evidence="1">
    <location>
        <begin position="559"/>
        <end position="568"/>
    </location>
</feature>
<evidence type="ECO:0000256" key="1">
    <source>
        <dbReference type="SAM" id="MobiDB-lite"/>
    </source>
</evidence>
<dbReference type="Proteomes" id="UP000799118">
    <property type="component" value="Unassembled WGS sequence"/>
</dbReference>
<feature type="compositionally biased region" description="Basic and acidic residues" evidence="1">
    <location>
        <begin position="675"/>
        <end position="684"/>
    </location>
</feature>
<feature type="region of interest" description="Disordered" evidence="1">
    <location>
        <begin position="538"/>
        <end position="568"/>
    </location>
</feature>
<protein>
    <submittedName>
        <fullName evidence="2">Uncharacterized protein</fullName>
    </submittedName>
</protein>
<gene>
    <name evidence="2" type="ORF">BT96DRAFT_536551</name>
</gene>
<dbReference type="AlphaFoldDB" id="A0A6A4HY55"/>
<accession>A0A6A4HY55</accession>
<evidence type="ECO:0000313" key="3">
    <source>
        <dbReference type="Proteomes" id="UP000799118"/>
    </source>
</evidence>
<dbReference type="OrthoDB" id="3254160at2759"/>
<reference evidence="2" key="1">
    <citation type="journal article" date="2019" name="Environ. Microbiol.">
        <title>Fungal ecological strategies reflected in gene transcription - a case study of two litter decomposers.</title>
        <authorList>
            <person name="Barbi F."/>
            <person name="Kohler A."/>
            <person name="Barry K."/>
            <person name="Baskaran P."/>
            <person name="Daum C."/>
            <person name="Fauchery L."/>
            <person name="Ihrmark K."/>
            <person name="Kuo A."/>
            <person name="LaButti K."/>
            <person name="Lipzen A."/>
            <person name="Morin E."/>
            <person name="Grigoriev I.V."/>
            <person name="Henrissat B."/>
            <person name="Lindahl B."/>
            <person name="Martin F."/>
        </authorList>
    </citation>
    <scope>NUCLEOTIDE SEQUENCE</scope>
    <source>
        <strain evidence="2">JB14</strain>
    </source>
</reference>
<feature type="region of interest" description="Disordered" evidence="1">
    <location>
        <begin position="654"/>
        <end position="705"/>
    </location>
</feature>
<proteinExistence type="predicted"/>
<dbReference type="EMBL" id="ML769432">
    <property type="protein sequence ID" value="KAE9402670.1"/>
    <property type="molecule type" value="Genomic_DNA"/>
</dbReference>